<sequence length="80" mass="9087">MGTRKASSSFLVPVDFQETAGQWGLFFAKRSFREDRGPQRGFLSLRAARQALLAVAHKLLRRMVGRLREYYATQLDQGVA</sequence>
<dbReference type="AlphaFoldDB" id="Q746A7"/>
<protein>
    <submittedName>
        <fullName evidence="1">Uncharacterized protein</fullName>
    </submittedName>
</protein>
<reference evidence="1 2" key="1">
    <citation type="journal article" date="2004" name="Nat. Biotechnol.">
        <title>The genome sequence of the extreme thermophile Thermus thermophilus.</title>
        <authorList>
            <person name="Henne A."/>
            <person name="Brueggemann H."/>
            <person name="Raasch C."/>
            <person name="Wiezer A."/>
            <person name="Hartsch T."/>
            <person name="Liesegang H."/>
            <person name="Johann A."/>
            <person name="Lienard T."/>
            <person name="Gohl O."/>
            <person name="Martinez-Arias R."/>
            <person name="Jacobi C."/>
            <person name="Starkuviene V."/>
            <person name="Schlenczeck S."/>
            <person name="Dencker S."/>
            <person name="Huber R."/>
            <person name="Klenk H.-P."/>
            <person name="Overbeek R."/>
            <person name="Kramer W."/>
            <person name="Merkl R."/>
            <person name="Gottschalk G."/>
            <person name="Fritz H.-J."/>
        </authorList>
    </citation>
    <scope>NUCLEOTIDE SEQUENCE [LARGE SCALE GENOMIC DNA]</scope>
    <source>
        <strain evidence="2">ATCC BAA-163 / DSM 7039 / HB27</strain>
        <plasmid evidence="1 2">pTT27</plasmid>
    </source>
</reference>
<evidence type="ECO:0000313" key="2">
    <source>
        <dbReference type="Proteomes" id="UP000000592"/>
    </source>
</evidence>
<dbReference type="EMBL" id="AE017222">
    <property type="protein sequence ID" value="AAS82478.1"/>
    <property type="molecule type" value="Genomic_DNA"/>
</dbReference>
<name>Q746A7_THET2</name>
<dbReference type="eggNOG" id="COG3547">
    <property type="taxonomic scope" value="Bacteria"/>
</dbReference>
<organism evidence="1 2">
    <name type="scientific">Thermus thermophilus (strain ATCC BAA-163 / DSM 7039 / HB27)</name>
    <dbReference type="NCBI Taxonomy" id="262724"/>
    <lineage>
        <taxon>Bacteria</taxon>
        <taxon>Thermotogati</taxon>
        <taxon>Deinococcota</taxon>
        <taxon>Deinococci</taxon>
        <taxon>Thermales</taxon>
        <taxon>Thermaceae</taxon>
        <taxon>Thermus</taxon>
    </lineage>
</organism>
<evidence type="ECO:0000313" key="1">
    <source>
        <dbReference type="EMBL" id="AAS82478.1"/>
    </source>
</evidence>
<accession>Q746A7</accession>
<gene>
    <name evidence="1" type="ordered locus">TT_P0148</name>
</gene>
<geneLocation type="plasmid" evidence="1 2">
    <name>pTT27</name>
</geneLocation>
<proteinExistence type="predicted"/>
<keyword evidence="1" id="KW-0614">Plasmid</keyword>
<dbReference type="Proteomes" id="UP000000592">
    <property type="component" value="Plasmid pTT27"/>
</dbReference>
<dbReference type="HOGENOM" id="CLU_2588605_0_0_0"/>
<dbReference type="KEGG" id="tth:TT_P0148"/>